<accession>A0A1M7ZA25</accession>
<dbReference type="STRING" id="1073327.SAMN04488108_1552"/>
<name>A0A1M7ZA25_9BACT</name>
<feature type="transmembrane region" description="Helical" evidence="1">
    <location>
        <begin position="59"/>
        <end position="80"/>
    </location>
</feature>
<keyword evidence="1" id="KW-0812">Transmembrane</keyword>
<organism evidence="2 3">
    <name type="scientific">Algoriphagus zhangzhouensis</name>
    <dbReference type="NCBI Taxonomy" id="1073327"/>
    <lineage>
        <taxon>Bacteria</taxon>
        <taxon>Pseudomonadati</taxon>
        <taxon>Bacteroidota</taxon>
        <taxon>Cytophagia</taxon>
        <taxon>Cytophagales</taxon>
        <taxon>Cyclobacteriaceae</taxon>
        <taxon>Algoriphagus</taxon>
    </lineage>
</organism>
<keyword evidence="3" id="KW-1185">Reference proteome</keyword>
<dbReference type="RefSeq" id="WP_073571212.1">
    <property type="nucleotide sequence ID" value="NZ_FRXN01000002.1"/>
</dbReference>
<evidence type="ECO:0000313" key="3">
    <source>
        <dbReference type="Proteomes" id="UP000184609"/>
    </source>
</evidence>
<feature type="transmembrane region" description="Helical" evidence="1">
    <location>
        <begin position="138"/>
        <end position="164"/>
    </location>
</feature>
<evidence type="ECO:0000313" key="2">
    <source>
        <dbReference type="EMBL" id="SHO61755.1"/>
    </source>
</evidence>
<evidence type="ECO:0000256" key="1">
    <source>
        <dbReference type="SAM" id="Phobius"/>
    </source>
</evidence>
<feature type="transmembrane region" description="Helical" evidence="1">
    <location>
        <begin position="29"/>
        <end position="47"/>
    </location>
</feature>
<dbReference type="AlphaFoldDB" id="A0A1M7ZA25"/>
<reference evidence="3" key="1">
    <citation type="submission" date="2016-12" db="EMBL/GenBank/DDBJ databases">
        <authorList>
            <person name="Varghese N."/>
            <person name="Submissions S."/>
        </authorList>
    </citation>
    <scope>NUCLEOTIDE SEQUENCE [LARGE SCALE GENOMIC DNA]</scope>
    <source>
        <strain evidence="3">DSM 25035</strain>
    </source>
</reference>
<feature type="transmembrane region" description="Helical" evidence="1">
    <location>
        <begin position="170"/>
        <end position="188"/>
    </location>
</feature>
<feature type="transmembrane region" description="Helical" evidence="1">
    <location>
        <begin position="218"/>
        <end position="236"/>
    </location>
</feature>
<dbReference type="OrthoDB" id="1491387at2"/>
<gene>
    <name evidence="2" type="ORF">SAMN04488108_1552</name>
</gene>
<keyword evidence="1" id="KW-1133">Transmembrane helix</keyword>
<protein>
    <submittedName>
        <fullName evidence="2">Uncharacterized protein</fullName>
    </submittedName>
</protein>
<dbReference type="Proteomes" id="UP000184609">
    <property type="component" value="Unassembled WGS sequence"/>
</dbReference>
<proteinExistence type="predicted"/>
<keyword evidence="1" id="KW-0472">Membrane</keyword>
<sequence length="405" mass="47640">MNENQDTHRKSEELSWLENLQRNSWEPEVIISGIILAFLFIFPTKIYEFCAYLTQDLGLDYLFSSLILIYLTGIISIFKIFFVVHLALRFLWAGLLGLSYAYPKGVIQEKLFKVGQGYNYQKPDEMVLKLEKICSSTFAYPVSMVIIFLALTIYLGVLFSLYVWLNLDFIQVYAFMMFSLLIFSLLMMSKRKTKFKIWYSQTMVSSINAIYQSNTGKWFSMAYTIFIMALAIPIIASDTKDFFMFRNEYNVLPKELEWPAKHLYFEDNHDPATRFSRAFLPQEEISENYIRIGLARYEGDRKVLEAFQSEFSTTTDTLNWIELNETADLHRIYVNDSLIQVNDWGKYRLSPSGQKVYQSIINLEGLKPGRHKLRVEKLFLRYHPFTGEPEVKLLKNWANFEFIKK</sequence>
<dbReference type="EMBL" id="FRXN01000002">
    <property type="protein sequence ID" value="SHO61755.1"/>
    <property type="molecule type" value="Genomic_DNA"/>
</dbReference>